<dbReference type="GO" id="GO:0004617">
    <property type="term" value="F:phosphoglycerate dehydrogenase activity"/>
    <property type="evidence" value="ECO:0007669"/>
    <property type="project" value="UniProtKB-EC"/>
</dbReference>
<evidence type="ECO:0000256" key="1">
    <source>
        <dbReference type="ARBA" id="ARBA00003800"/>
    </source>
</evidence>
<keyword evidence="8 14" id="KW-0560">Oxidoreductase</keyword>
<gene>
    <name evidence="16" type="ORF">DY252_14935</name>
</gene>
<keyword evidence="17" id="KW-1185">Reference proteome</keyword>
<evidence type="ECO:0000256" key="5">
    <source>
        <dbReference type="ARBA" id="ARBA00013143"/>
    </source>
</evidence>
<dbReference type="InterPro" id="IPR050857">
    <property type="entry name" value="D-2-hydroxyacid_DH"/>
</dbReference>
<dbReference type="SUPFAM" id="SSF51735">
    <property type="entry name" value="NAD(P)-binding Rossmann-fold domains"/>
    <property type="match status" value="1"/>
</dbReference>
<dbReference type="PANTHER" id="PTHR42789:SF1">
    <property type="entry name" value="D-ISOMER SPECIFIC 2-HYDROXYACID DEHYDROGENASE FAMILY PROTEIN (AFU_ORTHOLOGUE AFUA_6G10090)"/>
    <property type="match status" value="1"/>
</dbReference>
<dbReference type="SUPFAM" id="SSF55021">
    <property type="entry name" value="ACT-like"/>
    <property type="match status" value="1"/>
</dbReference>
<dbReference type="PROSITE" id="PS00065">
    <property type="entry name" value="D_2_HYDROXYACID_DH_1"/>
    <property type="match status" value="1"/>
</dbReference>
<dbReference type="InterPro" id="IPR036291">
    <property type="entry name" value="NAD(P)-bd_dom_sf"/>
</dbReference>
<protein>
    <recommendedName>
        <fullName evidence="6">D-3-phosphoglycerate dehydrogenase</fullName>
        <ecNumber evidence="4">1.1.1.399</ecNumber>
        <ecNumber evidence="5">1.1.1.95</ecNumber>
    </recommendedName>
    <alternativeName>
        <fullName evidence="11">2-oxoglutarate reductase</fullName>
    </alternativeName>
</protein>
<evidence type="ECO:0000256" key="6">
    <source>
        <dbReference type="ARBA" id="ARBA00021582"/>
    </source>
</evidence>
<evidence type="ECO:0000256" key="3">
    <source>
        <dbReference type="ARBA" id="ARBA00005854"/>
    </source>
</evidence>
<dbReference type="PANTHER" id="PTHR42789">
    <property type="entry name" value="D-ISOMER SPECIFIC 2-HYDROXYACID DEHYDROGENASE FAMILY PROTEIN (AFU_ORTHOLOGUE AFUA_6G10090)"/>
    <property type="match status" value="1"/>
</dbReference>
<dbReference type="InterPro" id="IPR029752">
    <property type="entry name" value="D-isomer_DH_CS1"/>
</dbReference>
<evidence type="ECO:0000313" key="17">
    <source>
        <dbReference type="Proteomes" id="UP000256971"/>
    </source>
</evidence>
<dbReference type="PROSITE" id="PS51671">
    <property type="entry name" value="ACT"/>
    <property type="match status" value="1"/>
</dbReference>
<comment type="catalytic activity">
    <reaction evidence="12">
        <text>(R)-2-hydroxyglutarate + NAD(+) = 2-oxoglutarate + NADH + H(+)</text>
        <dbReference type="Rhea" id="RHEA:49612"/>
        <dbReference type="ChEBI" id="CHEBI:15378"/>
        <dbReference type="ChEBI" id="CHEBI:15801"/>
        <dbReference type="ChEBI" id="CHEBI:16810"/>
        <dbReference type="ChEBI" id="CHEBI:57540"/>
        <dbReference type="ChEBI" id="CHEBI:57945"/>
        <dbReference type="EC" id="1.1.1.399"/>
    </reaction>
</comment>
<comment type="catalytic activity">
    <reaction evidence="13">
        <text>(2R)-3-phosphoglycerate + NAD(+) = 3-phosphooxypyruvate + NADH + H(+)</text>
        <dbReference type="Rhea" id="RHEA:12641"/>
        <dbReference type="ChEBI" id="CHEBI:15378"/>
        <dbReference type="ChEBI" id="CHEBI:18110"/>
        <dbReference type="ChEBI" id="CHEBI:57540"/>
        <dbReference type="ChEBI" id="CHEBI:57945"/>
        <dbReference type="ChEBI" id="CHEBI:58272"/>
        <dbReference type="EC" id="1.1.1.95"/>
    </reaction>
</comment>
<evidence type="ECO:0000259" key="15">
    <source>
        <dbReference type="PROSITE" id="PS51671"/>
    </source>
</evidence>
<evidence type="ECO:0000313" key="16">
    <source>
        <dbReference type="EMBL" id="AXO15373.1"/>
    </source>
</evidence>
<dbReference type="Pfam" id="PF00389">
    <property type="entry name" value="2-Hacid_dh"/>
    <property type="match status" value="1"/>
</dbReference>
<sequence>MNSKLSLEKDKIKVVLLEGIHENAVKMFKEAGYSNVDHYPAALDADELKSVVSEAHFLGIRSRTKLTEDVIEAASKLTSIGCFCIGTNQVDLQAAAMRGIPVFNAPYSNTRSVAELVLGQIIMLLRGIPKRNAAAHEGDWLKNAHGSYEARGKTLGIIGYGHIGSQLSVLAESLGMNVIYFDVINKLAMGNANSCSSMDELLARSDVVSLHVPANEQTKNMITATELAKMKKGAHLINAARGNVIVIEDLAAALESGHLAGAAIDVFPVEPVGKDEKFESPLRGMENVILTPHIGGSTQEAQENIGIEVADKLITYSDNGSTLGAVNFPEVSLPVKDRTHTRFMHIHRNVPGVLLKINDVFARRGINISGQYLRSEGGVGYVVVEVDEEIKPGEGVRKELSAIEGTLRVRFLF</sequence>
<proteinExistence type="inferred from homology"/>
<feature type="domain" description="ACT" evidence="15">
    <location>
        <begin position="342"/>
        <end position="413"/>
    </location>
</feature>
<reference evidence="16 17" key="1">
    <citation type="submission" date="2018-08" db="EMBL/GenBank/DDBJ databases">
        <title>Complete genome sequence of type strain Thalassospira indica MCCC 1A01103T, isolated from isolated from deep seawater of the Indian Ocean.</title>
        <authorList>
            <person name="Liu Y."/>
        </authorList>
    </citation>
    <scope>NUCLEOTIDE SEQUENCE [LARGE SCALE GENOMIC DNA]</scope>
    <source>
        <strain evidence="16 17">PB8BT</strain>
    </source>
</reference>
<dbReference type="EC" id="1.1.1.95" evidence="5"/>
<comment type="function">
    <text evidence="1">Catalyzes the reversible oxidation of 3-phospho-D-glycerate to 3-phosphonooxypyruvate, the first step of the phosphorylated L-serine biosynthesis pathway. Also catalyzes the reversible oxidation of 2-hydroxyglutarate to 2-oxoglutarate.</text>
</comment>
<dbReference type="RefSeq" id="WP_064789766.1">
    <property type="nucleotide sequence ID" value="NZ_CP031555.1"/>
</dbReference>
<evidence type="ECO:0000256" key="8">
    <source>
        <dbReference type="ARBA" id="ARBA00023002"/>
    </source>
</evidence>
<keyword evidence="10" id="KW-0718">Serine biosynthesis</keyword>
<dbReference type="Gene3D" id="3.30.70.260">
    <property type="match status" value="1"/>
</dbReference>
<evidence type="ECO:0000256" key="14">
    <source>
        <dbReference type="RuleBase" id="RU003719"/>
    </source>
</evidence>
<keyword evidence="9" id="KW-0520">NAD</keyword>
<dbReference type="EC" id="1.1.1.399" evidence="4"/>
<dbReference type="Pfam" id="PF02826">
    <property type="entry name" value="2-Hacid_dh_C"/>
    <property type="match status" value="1"/>
</dbReference>
<evidence type="ECO:0000256" key="9">
    <source>
        <dbReference type="ARBA" id="ARBA00023027"/>
    </source>
</evidence>
<dbReference type="Pfam" id="PF22629">
    <property type="entry name" value="ACT_AHAS_ss"/>
    <property type="match status" value="1"/>
</dbReference>
<evidence type="ECO:0000256" key="10">
    <source>
        <dbReference type="ARBA" id="ARBA00023299"/>
    </source>
</evidence>
<comment type="pathway">
    <text evidence="2">Amino-acid biosynthesis; L-serine biosynthesis; L-serine from 3-phospho-D-glycerate: step 1/3.</text>
</comment>
<dbReference type="InterPro" id="IPR045865">
    <property type="entry name" value="ACT-like_dom_sf"/>
</dbReference>
<evidence type="ECO:0000256" key="7">
    <source>
        <dbReference type="ARBA" id="ARBA00022605"/>
    </source>
</evidence>
<name>A0ABN5NIY8_9PROT</name>
<dbReference type="InterPro" id="IPR054480">
    <property type="entry name" value="AHAS_small-like_ACT"/>
</dbReference>
<evidence type="ECO:0000256" key="2">
    <source>
        <dbReference type="ARBA" id="ARBA00005216"/>
    </source>
</evidence>
<dbReference type="InterPro" id="IPR006139">
    <property type="entry name" value="D-isomer_2_OHA_DH_cat_dom"/>
</dbReference>
<dbReference type="Proteomes" id="UP000256971">
    <property type="component" value="Chromosome"/>
</dbReference>
<dbReference type="EMBL" id="CP031555">
    <property type="protein sequence ID" value="AXO15373.1"/>
    <property type="molecule type" value="Genomic_DNA"/>
</dbReference>
<organism evidence="16 17">
    <name type="scientific">Thalassospira indica</name>
    <dbReference type="NCBI Taxonomy" id="1891279"/>
    <lineage>
        <taxon>Bacteria</taxon>
        <taxon>Pseudomonadati</taxon>
        <taxon>Pseudomonadota</taxon>
        <taxon>Alphaproteobacteria</taxon>
        <taxon>Rhodospirillales</taxon>
        <taxon>Thalassospiraceae</taxon>
        <taxon>Thalassospira</taxon>
    </lineage>
</organism>
<evidence type="ECO:0000256" key="12">
    <source>
        <dbReference type="ARBA" id="ARBA00048126"/>
    </source>
</evidence>
<evidence type="ECO:0000256" key="11">
    <source>
        <dbReference type="ARBA" id="ARBA00030455"/>
    </source>
</evidence>
<dbReference type="InterPro" id="IPR002912">
    <property type="entry name" value="ACT_dom"/>
</dbReference>
<dbReference type="Gene3D" id="3.40.50.720">
    <property type="entry name" value="NAD(P)-binding Rossmann-like Domain"/>
    <property type="match status" value="2"/>
</dbReference>
<dbReference type="CDD" id="cd12176">
    <property type="entry name" value="PGDH_3"/>
    <property type="match status" value="1"/>
</dbReference>
<dbReference type="InterPro" id="IPR006140">
    <property type="entry name" value="D-isomer_DH_NAD-bd"/>
</dbReference>
<comment type="similarity">
    <text evidence="3 14">Belongs to the D-isomer specific 2-hydroxyacid dehydrogenase family.</text>
</comment>
<evidence type="ECO:0000256" key="13">
    <source>
        <dbReference type="ARBA" id="ARBA00048731"/>
    </source>
</evidence>
<evidence type="ECO:0000256" key="4">
    <source>
        <dbReference type="ARBA" id="ARBA00013001"/>
    </source>
</evidence>
<accession>A0ABN5NIY8</accession>
<dbReference type="NCBIfam" id="NF008759">
    <property type="entry name" value="PRK11790.1"/>
    <property type="match status" value="1"/>
</dbReference>
<keyword evidence="7" id="KW-0028">Amino-acid biosynthesis</keyword>
<dbReference type="SUPFAM" id="SSF52283">
    <property type="entry name" value="Formate/glycerate dehydrogenase catalytic domain-like"/>
    <property type="match status" value="1"/>
</dbReference>